<keyword evidence="7 9" id="KW-0378">Hydrolase</keyword>
<dbReference type="GO" id="GO:0006508">
    <property type="term" value="P:proteolysis"/>
    <property type="evidence" value="ECO:0007669"/>
    <property type="project" value="UniProtKB-KW"/>
</dbReference>
<reference evidence="12" key="1">
    <citation type="submission" date="2014-12" db="EMBL/GenBank/DDBJ databases">
        <authorList>
            <person name="Salcher M.M."/>
        </authorList>
    </citation>
    <scope>NUCLEOTIDE SEQUENCE [LARGE SCALE GENOMIC DNA]</scope>
    <source>
        <strain evidence="12">MMS-10A-171</strain>
    </source>
</reference>
<dbReference type="KEGG" id="mbat:BN1208_0156"/>
<dbReference type="GO" id="GO:0005737">
    <property type="term" value="C:cytoplasm"/>
    <property type="evidence" value="ECO:0007669"/>
    <property type="project" value="UniProtKB-SubCell"/>
</dbReference>
<protein>
    <recommendedName>
        <fullName evidence="9">Probable cytosol aminopeptidase</fullName>
        <ecNumber evidence="9">3.4.11.1</ecNumber>
    </recommendedName>
    <alternativeName>
        <fullName evidence="9">Leucine aminopeptidase</fullName>
        <shortName evidence="9">LAP</shortName>
        <ecNumber evidence="9">3.4.11.10</ecNumber>
    </alternativeName>
    <alternativeName>
        <fullName evidence="9">Leucyl aminopeptidase</fullName>
    </alternativeName>
</protein>
<dbReference type="RefSeq" id="WP_046486824.1">
    <property type="nucleotide sequence ID" value="NZ_LN827929.1"/>
</dbReference>
<dbReference type="PANTHER" id="PTHR11963:SF23">
    <property type="entry name" value="CYTOSOL AMINOPEPTIDASE"/>
    <property type="match status" value="1"/>
</dbReference>
<comment type="function">
    <text evidence="9">Presumably involved in the processing and regular turnover of intracellular proteins. Catalyzes the removal of unsubstituted N-terminal amino acids from various peptides.</text>
</comment>
<dbReference type="CDD" id="cd00433">
    <property type="entry name" value="Peptidase_M17"/>
    <property type="match status" value="1"/>
</dbReference>
<dbReference type="EC" id="3.4.11.1" evidence="9"/>
<evidence type="ECO:0000313" key="12">
    <source>
        <dbReference type="Proteomes" id="UP000064007"/>
    </source>
</evidence>
<evidence type="ECO:0000313" key="11">
    <source>
        <dbReference type="EMBL" id="CEZ19051.1"/>
    </source>
</evidence>
<dbReference type="InterPro" id="IPR000819">
    <property type="entry name" value="Peptidase_M17_C"/>
</dbReference>
<feature type="binding site" evidence="9">
    <location>
        <position position="265"/>
    </location>
    <ligand>
        <name>Mn(2+)</name>
        <dbReference type="ChEBI" id="CHEBI:29035"/>
        <label>2</label>
    </ligand>
</feature>
<dbReference type="PROSITE" id="PS00631">
    <property type="entry name" value="CYTOSOL_AP"/>
    <property type="match status" value="1"/>
</dbReference>
<feature type="binding site" evidence="9">
    <location>
        <position position="347"/>
    </location>
    <ligand>
        <name>Mn(2+)</name>
        <dbReference type="ChEBI" id="CHEBI:29035"/>
        <label>1</label>
    </ligand>
</feature>
<keyword evidence="8 9" id="KW-0464">Manganese</keyword>
<feature type="binding site" evidence="9">
    <location>
        <position position="349"/>
    </location>
    <ligand>
        <name>Mn(2+)</name>
        <dbReference type="ChEBI" id="CHEBI:29035"/>
        <label>1</label>
    </ligand>
</feature>
<comment type="catalytic activity">
    <reaction evidence="2 9">
        <text>Release of an N-terminal amino acid, preferentially leucine, but not glutamic or aspartic acids.</text>
        <dbReference type="EC" id="3.4.11.10"/>
    </reaction>
</comment>
<dbReference type="Gene3D" id="3.40.220.10">
    <property type="entry name" value="Leucine Aminopeptidase, subunit E, domain 1"/>
    <property type="match status" value="1"/>
</dbReference>
<accession>A0A0D6ETW0</accession>
<dbReference type="Pfam" id="PF00883">
    <property type="entry name" value="Peptidase_M17"/>
    <property type="match status" value="1"/>
</dbReference>
<comment type="subcellular location">
    <subcellularLocation>
        <location evidence="9">Cytoplasm</location>
    </subcellularLocation>
</comment>
<keyword evidence="4 9" id="KW-0031">Aminopeptidase</keyword>
<dbReference type="AlphaFoldDB" id="A0A0D6ETW0"/>
<sequence>MKFSIKTDHPEKQRSDVLVLGVYDSLKVAYDKPILSISTINYIASILKHGDMSGKAGSSLILYNVPGIKIPKILLIGLGKEKELDGKKYCAAVRAMIYALKKMDVKTISSYIQIAPVIESDIAWNIEHFINEVMDASYEFAELKTINKKTKKTFDFLVNVDKKNQKVAEAALKKSFALAKGIELTKTLGNLPPNICTPTYLGKKAQEIGKEHGMKIDVLDQKQIEKLKMGSFLGVAKGSRQPPKFIILQHNKGKKTQKPIILVGKGITFDAGGISIKPAGDMDEMKYDMCGAASVLGTFETIGLLNLPMNVIGIIPTCENLPDGLAVKPGDILTSMSGQTIEVLNTDAEGRLILCDALTYAERFNPEVVIDIATLTGACVIALGHHASALYSNDDKLAKDLESAGQISMDRVWRMPLWEDYQSQLDSNFADMANIGGRAGGSITAACFLSRFAKKYKWAHLDIAGTAWKSGKAKGATGRPVGLLTQYILNKIY</sequence>
<keyword evidence="12" id="KW-1185">Reference proteome</keyword>
<dbReference type="EC" id="3.4.11.10" evidence="9"/>
<dbReference type="SUPFAM" id="SSF53187">
    <property type="entry name" value="Zn-dependent exopeptidases"/>
    <property type="match status" value="1"/>
</dbReference>
<keyword evidence="6 9" id="KW-0479">Metal-binding</keyword>
<evidence type="ECO:0000256" key="1">
    <source>
        <dbReference type="ARBA" id="ARBA00000135"/>
    </source>
</evidence>
<dbReference type="EMBL" id="LN827929">
    <property type="protein sequence ID" value="CEZ19051.1"/>
    <property type="molecule type" value="Genomic_DNA"/>
</dbReference>
<dbReference type="Proteomes" id="UP000064007">
    <property type="component" value="Chromosome 1"/>
</dbReference>
<dbReference type="PRINTS" id="PR00481">
    <property type="entry name" value="LAMNOPPTDASE"/>
</dbReference>
<dbReference type="InterPro" id="IPR023042">
    <property type="entry name" value="Peptidase_M17_leu_NH2_pept"/>
</dbReference>
<dbReference type="HAMAP" id="MF_00181">
    <property type="entry name" value="Cytosol_peptidase_M17"/>
    <property type="match status" value="1"/>
</dbReference>
<comment type="similarity">
    <text evidence="3 9">Belongs to the peptidase M17 family.</text>
</comment>
<dbReference type="NCBIfam" id="NF002074">
    <property type="entry name" value="PRK00913.1-4"/>
    <property type="match status" value="1"/>
</dbReference>
<organism evidence="11 12">
    <name type="scientific">Candidatus Methylopumilus planktonicus</name>
    <dbReference type="NCBI Taxonomy" id="1581557"/>
    <lineage>
        <taxon>Bacteria</taxon>
        <taxon>Pseudomonadati</taxon>
        <taxon>Pseudomonadota</taxon>
        <taxon>Betaproteobacteria</taxon>
        <taxon>Nitrosomonadales</taxon>
        <taxon>Methylophilaceae</taxon>
        <taxon>Candidatus Methylopumilus</taxon>
    </lineage>
</organism>
<gene>
    <name evidence="9 11" type="primary">pepA</name>
    <name evidence="11" type="ORF">BN1208_0156</name>
</gene>
<dbReference type="InterPro" id="IPR043472">
    <property type="entry name" value="Macro_dom-like"/>
</dbReference>
<dbReference type="InterPro" id="IPR011356">
    <property type="entry name" value="Leucine_aapep/pepB"/>
</dbReference>
<evidence type="ECO:0000256" key="3">
    <source>
        <dbReference type="ARBA" id="ARBA00009528"/>
    </source>
</evidence>
<dbReference type="InterPro" id="IPR008283">
    <property type="entry name" value="Peptidase_M17_N"/>
</dbReference>
<evidence type="ECO:0000256" key="2">
    <source>
        <dbReference type="ARBA" id="ARBA00000967"/>
    </source>
</evidence>
<dbReference type="Gene3D" id="3.40.630.10">
    <property type="entry name" value="Zn peptidases"/>
    <property type="match status" value="1"/>
</dbReference>
<dbReference type="STRING" id="1581557.BN1208_0156"/>
<comment type="cofactor">
    <cofactor evidence="9">
        <name>Mn(2+)</name>
        <dbReference type="ChEBI" id="CHEBI:29035"/>
    </cofactor>
    <text evidence="9">Binds 2 manganese ions per subunit.</text>
</comment>
<dbReference type="PANTHER" id="PTHR11963">
    <property type="entry name" value="LEUCINE AMINOPEPTIDASE-RELATED"/>
    <property type="match status" value="1"/>
</dbReference>
<dbReference type="HOGENOM" id="CLU_013734_0_1_4"/>
<dbReference type="Pfam" id="PF02789">
    <property type="entry name" value="Peptidase_M17_N"/>
    <property type="match status" value="1"/>
</dbReference>
<keyword evidence="5 9" id="KW-0645">Protease</keyword>
<keyword evidence="9" id="KW-0963">Cytoplasm</keyword>
<feature type="binding site" evidence="9">
    <location>
        <position position="288"/>
    </location>
    <ligand>
        <name>Mn(2+)</name>
        <dbReference type="ChEBI" id="CHEBI:29035"/>
        <label>2</label>
    </ligand>
</feature>
<dbReference type="GO" id="GO:0070006">
    <property type="term" value="F:metalloaminopeptidase activity"/>
    <property type="evidence" value="ECO:0007669"/>
    <property type="project" value="InterPro"/>
</dbReference>
<name>A0A0D6ETW0_9PROT</name>
<comment type="catalytic activity">
    <reaction evidence="1 9">
        <text>Release of an N-terminal amino acid, Xaa-|-Yaa-, in which Xaa is preferably Leu, but may be other amino acids including Pro although not Arg or Lys, and Yaa may be Pro. Amino acid amides and methyl esters are also readily hydrolyzed, but rates on arylamides are exceedingly low.</text>
        <dbReference type="EC" id="3.4.11.1"/>
    </reaction>
</comment>
<dbReference type="GO" id="GO:0030145">
    <property type="term" value="F:manganese ion binding"/>
    <property type="evidence" value="ECO:0007669"/>
    <property type="project" value="UniProtKB-UniRule"/>
</dbReference>
<evidence type="ECO:0000256" key="6">
    <source>
        <dbReference type="ARBA" id="ARBA00022723"/>
    </source>
</evidence>
<dbReference type="FunFam" id="3.40.630.10:FF:000004">
    <property type="entry name" value="Probable cytosol aminopeptidase"/>
    <property type="match status" value="1"/>
</dbReference>
<evidence type="ECO:0000256" key="5">
    <source>
        <dbReference type="ARBA" id="ARBA00022670"/>
    </source>
</evidence>
<feature type="binding site" evidence="9">
    <location>
        <position position="270"/>
    </location>
    <ligand>
        <name>Mn(2+)</name>
        <dbReference type="ChEBI" id="CHEBI:29035"/>
        <label>2</label>
    </ligand>
</feature>
<evidence type="ECO:0000259" key="10">
    <source>
        <dbReference type="PROSITE" id="PS00631"/>
    </source>
</evidence>
<dbReference type="SUPFAM" id="SSF52949">
    <property type="entry name" value="Macro domain-like"/>
    <property type="match status" value="1"/>
</dbReference>
<evidence type="ECO:0000256" key="4">
    <source>
        <dbReference type="ARBA" id="ARBA00022438"/>
    </source>
</evidence>
<feature type="active site" evidence="9">
    <location>
        <position position="351"/>
    </location>
</feature>
<feature type="domain" description="Cytosol aminopeptidase" evidence="10">
    <location>
        <begin position="345"/>
        <end position="352"/>
    </location>
</feature>
<dbReference type="NCBIfam" id="NF002073">
    <property type="entry name" value="PRK00913.1-2"/>
    <property type="match status" value="1"/>
</dbReference>
<feature type="binding site" evidence="9">
    <location>
        <position position="349"/>
    </location>
    <ligand>
        <name>Mn(2+)</name>
        <dbReference type="ChEBI" id="CHEBI:29035"/>
        <label>2</label>
    </ligand>
</feature>
<proteinExistence type="inferred from homology"/>
<evidence type="ECO:0000256" key="7">
    <source>
        <dbReference type="ARBA" id="ARBA00022801"/>
    </source>
</evidence>
<dbReference type="OrthoDB" id="9809354at2"/>
<dbReference type="MEROPS" id="M17.003"/>
<dbReference type="NCBIfam" id="NF002083">
    <property type="entry name" value="PRK00913.3-5"/>
    <property type="match status" value="1"/>
</dbReference>
<evidence type="ECO:0000256" key="8">
    <source>
        <dbReference type="ARBA" id="ARBA00023211"/>
    </source>
</evidence>
<dbReference type="NCBIfam" id="NF002077">
    <property type="entry name" value="PRK00913.2-4"/>
    <property type="match status" value="1"/>
</dbReference>
<feature type="binding site" evidence="9">
    <location>
        <position position="270"/>
    </location>
    <ligand>
        <name>Mn(2+)</name>
        <dbReference type="ChEBI" id="CHEBI:29035"/>
        <label>1</label>
    </ligand>
</feature>
<feature type="active site" evidence="9">
    <location>
        <position position="277"/>
    </location>
</feature>
<evidence type="ECO:0000256" key="9">
    <source>
        <dbReference type="HAMAP-Rule" id="MF_00181"/>
    </source>
</evidence>